<sequence length="133" mass="14995">MQAIRTKYHGPTDTKGSRISAQCEAGRIYVSYDHALNIYGNHKAACDALVKKLGWDADHYDDMVGGEFDGAHYWVFDDKRLKAIDAWVQFTRKGTPTGNPWSKPEFRALVECVARSQGFYGTALDFVDKRDGE</sequence>
<accession>A0A368TLY1</accession>
<organism evidence="1 2">
    <name type="scientific">Vreelandella rituensis</name>
    <dbReference type="NCBI Taxonomy" id="2282306"/>
    <lineage>
        <taxon>Bacteria</taxon>
        <taxon>Pseudomonadati</taxon>
        <taxon>Pseudomonadota</taxon>
        <taxon>Gammaproteobacteria</taxon>
        <taxon>Oceanospirillales</taxon>
        <taxon>Halomonadaceae</taxon>
        <taxon>Vreelandella</taxon>
    </lineage>
</organism>
<reference evidence="1 2" key="1">
    <citation type="submission" date="2018-07" db="EMBL/GenBank/DDBJ databases">
        <title>Halomonas rutogse sp. nov., isolated from Lake TangqianCo on Tibetan Plateau.</title>
        <authorList>
            <person name="Lu H."/>
            <person name="Xing P."/>
            <person name="Wu Q."/>
        </authorList>
    </citation>
    <scope>NUCLEOTIDE SEQUENCE [LARGE SCALE GENOMIC DNA]</scope>
    <source>
        <strain evidence="1 2">TQ8S</strain>
    </source>
</reference>
<dbReference type="EMBL" id="QPIJ01000146">
    <property type="protein sequence ID" value="RCV85645.1"/>
    <property type="molecule type" value="Genomic_DNA"/>
</dbReference>
<dbReference type="OrthoDB" id="8242076at2"/>
<name>A0A368TLY1_9GAMM</name>
<dbReference type="Proteomes" id="UP000253204">
    <property type="component" value="Unassembled WGS sequence"/>
</dbReference>
<protein>
    <submittedName>
        <fullName evidence="1">Uncharacterized protein</fullName>
    </submittedName>
</protein>
<proteinExistence type="predicted"/>
<evidence type="ECO:0000313" key="2">
    <source>
        <dbReference type="Proteomes" id="UP000253204"/>
    </source>
</evidence>
<comment type="caution">
    <text evidence="1">The sequence shown here is derived from an EMBL/GenBank/DDBJ whole genome shotgun (WGS) entry which is preliminary data.</text>
</comment>
<dbReference type="RefSeq" id="WP_114488787.1">
    <property type="nucleotide sequence ID" value="NZ_QPIJ01000146.1"/>
</dbReference>
<evidence type="ECO:0000313" key="1">
    <source>
        <dbReference type="EMBL" id="RCV85645.1"/>
    </source>
</evidence>
<dbReference type="AlphaFoldDB" id="A0A368TLY1"/>
<keyword evidence="2" id="KW-1185">Reference proteome</keyword>
<gene>
    <name evidence="1" type="ORF">DU506_21160</name>
</gene>